<keyword evidence="5 6" id="KW-0949">S-adenosyl-L-methionine</keyword>
<keyword evidence="4 6" id="KW-0808">Transferase</keyword>
<evidence type="ECO:0000256" key="4">
    <source>
        <dbReference type="ARBA" id="ARBA00022679"/>
    </source>
</evidence>
<dbReference type="Gene3D" id="3.40.50.150">
    <property type="entry name" value="Vaccinia Virus protein VP39"/>
    <property type="match status" value="1"/>
</dbReference>
<dbReference type="EMBL" id="NVVJ01000028">
    <property type="protein sequence ID" value="PCJ24283.1"/>
    <property type="molecule type" value="Genomic_DNA"/>
</dbReference>
<accession>A0A2A5AYC1</accession>
<keyword evidence="1 6" id="KW-0963">Cytoplasm</keyword>
<keyword evidence="3 6" id="KW-0489">Methyltransferase</keyword>
<comment type="catalytic activity">
    <reaction evidence="6">
        <text>guanosine(527) in 16S rRNA + S-adenosyl-L-methionine = N(7)-methylguanosine(527) in 16S rRNA + S-adenosyl-L-homocysteine</text>
        <dbReference type="Rhea" id="RHEA:42732"/>
        <dbReference type="Rhea" id="RHEA-COMP:10209"/>
        <dbReference type="Rhea" id="RHEA-COMP:10210"/>
        <dbReference type="ChEBI" id="CHEBI:57856"/>
        <dbReference type="ChEBI" id="CHEBI:59789"/>
        <dbReference type="ChEBI" id="CHEBI:74269"/>
        <dbReference type="ChEBI" id="CHEBI:74480"/>
        <dbReference type="EC" id="2.1.1.170"/>
    </reaction>
</comment>
<evidence type="ECO:0000313" key="7">
    <source>
        <dbReference type="EMBL" id="PCJ24283.1"/>
    </source>
</evidence>
<protein>
    <recommendedName>
        <fullName evidence="6">Ribosomal RNA small subunit methyltransferase G</fullName>
        <ecNumber evidence="6">2.1.1.170</ecNumber>
    </recommendedName>
    <alternativeName>
        <fullName evidence="6">16S rRNA 7-methylguanosine methyltransferase</fullName>
        <shortName evidence="6">16S rRNA m7G methyltransferase</shortName>
    </alternativeName>
</protein>
<reference evidence="8" key="1">
    <citation type="submission" date="2017-08" db="EMBL/GenBank/DDBJ databases">
        <title>A dynamic microbial community with high functional redundancy inhabits the cold, oxic subseafloor aquifer.</title>
        <authorList>
            <person name="Tully B.J."/>
            <person name="Wheat C.G."/>
            <person name="Glazer B.T."/>
            <person name="Huber J.A."/>
        </authorList>
    </citation>
    <scope>NUCLEOTIDE SEQUENCE [LARGE SCALE GENOMIC DNA]</scope>
</reference>
<feature type="binding site" evidence="6">
    <location>
        <position position="82"/>
    </location>
    <ligand>
        <name>S-adenosyl-L-methionine</name>
        <dbReference type="ChEBI" id="CHEBI:59789"/>
    </ligand>
</feature>
<keyword evidence="2 6" id="KW-0698">rRNA processing</keyword>
<comment type="function">
    <text evidence="6">Specifically methylates the N7 position of guanine in position 527 of 16S rRNA.</text>
</comment>
<dbReference type="PIRSF" id="PIRSF003078">
    <property type="entry name" value="GidB"/>
    <property type="match status" value="1"/>
</dbReference>
<evidence type="ECO:0000256" key="1">
    <source>
        <dbReference type="ARBA" id="ARBA00022490"/>
    </source>
</evidence>
<dbReference type="PANTHER" id="PTHR31760:SF0">
    <property type="entry name" value="S-ADENOSYL-L-METHIONINE-DEPENDENT METHYLTRANSFERASES SUPERFAMILY PROTEIN"/>
    <property type="match status" value="1"/>
</dbReference>
<feature type="binding site" evidence="6">
    <location>
        <position position="143"/>
    </location>
    <ligand>
        <name>S-adenosyl-L-methionine</name>
        <dbReference type="ChEBI" id="CHEBI:59789"/>
    </ligand>
</feature>
<dbReference type="InterPro" id="IPR029063">
    <property type="entry name" value="SAM-dependent_MTases_sf"/>
</dbReference>
<evidence type="ECO:0000256" key="3">
    <source>
        <dbReference type="ARBA" id="ARBA00022603"/>
    </source>
</evidence>
<gene>
    <name evidence="6" type="primary">rsmG</name>
    <name evidence="7" type="ORF">COA96_09815</name>
</gene>
<sequence length="210" mass="23418">MSESIIKELEQGIQEMGLVCPEGALASLLAYLKLLKKWNSSFNLSGVSDVETMVSRHLLDSLAVSPHLCGKLFIDIGSGAGLPGIPLAILNPDKHFILIDSNGKKTRFLFQAKIELNLDNITVENSRVEHYQSKQQIDMVMCRAFSTLEGIVTKIQPLFSSSCKLLAMKGHYPEDEITELPVEFEVTKTIKLKIPGSDSQRHLIEIMHRK</sequence>
<comment type="caution">
    <text evidence="6">Lacks conserved residue(s) required for the propagation of feature annotation.</text>
</comment>
<dbReference type="GO" id="GO:0070043">
    <property type="term" value="F:rRNA (guanine-N7-)-methyltransferase activity"/>
    <property type="evidence" value="ECO:0007669"/>
    <property type="project" value="UniProtKB-UniRule"/>
</dbReference>
<dbReference type="EC" id="2.1.1.170" evidence="6"/>
<comment type="similarity">
    <text evidence="6">Belongs to the methyltransferase superfamily. RNA methyltransferase RsmG family.</text>
</comment>
<dbReference type="InterPro" id="IPR003682">
    <property type="entry name" value="rRNA_ssu_MeTfrase_G"/>
</dbReference>
<dbReference type="CDD" id="cd02440">
    <property type="entry name" value="AdoMet_MTases"/>
    <property type="match status" value="1"/>
</dbReference>
<evidence type="ECO:0000256" key="5">
    <source>
        <dbReference type="ARBA" id="ARBA00022691"/>
    </source>
</evidence>
<dbReference type="AlphaFoldDB" id="A0A2A5AYC1"/>
<proteinExistence type="inferred from homology"/>
<dbReference type="HAMAP" id="MF_00074">
    <property type="entry name" value="16SrRNA_methyltr_G"/>
    <property type="match status" value="1"/>
</dbReference>
<comment type="subcellular location">
    <subcellularLocation>
        <location evidence="6">Cytoplasm</location>
    </subcellularLocation>
</comment>
<evidence type="ECO:0000256" key="2">
    <source>
        <dbReference type="ARBA" id="ARBA00022552"/>
    </source>
</evidence>
<dbReference type="Proteomes" id="UP000218327">
    <property type="component" value="Unassembled WGS sequence"/>
</dbReference>
<dbReference type="Pfam" id="PF02527">
    <property type="entry name" value="GidB"/>
    <property type="match status" value="1"/>
</dbReference>
<organism evidence="7 8">
    <name type="scientific">SAR86 cluster bacterium</name>
    <dbReference type="NCBI Taxonomy" id="2030880"/>
    <lineage>
        <taxon>Bacteria</taxon>
        <taxon>Pseudomonadati</taxon>
        <taxon>Pseudomonadota</taxon>
        <taxon>Gammaproteobacteria</taxon>
        <taxon>SAR86 cluster</taxon>
    </lineage>
</organism>
<feature type="binding site" evidence="6">
    <location>
        <begin position="128"/>
        <end position="129"/>
    </location>
    <ligand>
        <name>S-adenosyl-L-methionine</name>
        <dbReference type="ChEBI" id="CHEBI:59789"/>
    </ligand>
</feature>
<feature type="binding site" evidence="6">
    <location>
        <position position="77"/>
    </location>
    <ligand>
        <name>S-adenosyl-L-methionine</name>
        <dbReference type="ChEBI" id="CHEBI:59789"/>
    </ligand>
</feature>
<evidence type="ECO:0000313" key="8">
    <source>
        <dbReference type="Proteomes" id="UP000218327"/>
    </source>
</evidence>
<dbReference type="PANTHER" id="PTHR31760">
    <property type="entry name" value="S-ADENOSYL-L-METHIONINE-DEPENDENT METHYLTRANSFERASES SUPERFAMILY PROTEIN"/>
    <property type="match status" value="1"/>
</dbReference>
<evidence type="ECO:0000256" key="6">
    <source>
        <dbReference type="HAMAP-Rule" id="MF_00074"/>
    </source>
</evidence>
<dbReference type="SUPFAM" id="SSF53335">
    <property type="entry name" value="S-adenosyl-L-methionine-dependent methyltransferases"/>
    <property type="match status" value="1"/>
</dbReference>
<dbReference type="NCBIfam" id="TIGR00138">
    <property type="entry name" value="rsmG_gidB"/>
    <property type="match status" value="1"/>
</dbReference>
<name>A0A2A5AYC1_9GAMM</name>
<dbReference type="GO" id="GO:0005829">
    <property type="term" value="C:cytosol"/>
    <property type="evidence" value="ECO:0007669"/>
    <property type="project" value="TreeGrafter"/>
</dbReference>
<comment type="caution">
    <text evidence="7">The sequence shown here is derived from an EMBL/GenBank/DDBJ whole genome shotgun (WGS) entry which is preliminary data.</text>
</comment>